<dbReference type="EMBL" id="LT608328">
    <property type="protein sequence ID" value="SCM55317.1"/>
    <property type="molecule type" value="Genomic_DNA"/>
</dbReference>
<name>A0A1G4G3G9_9BACT</name>
<dbReference type="STRING" id="1642646.ING2E5A_0238"/>
<evidence type="ECO:0000259" key="3">
    <source>
        <dbReference type="Pfam" id="PF16344"/>
    </source>
</evidence>
<dbReference type="Pfam" id="PF16344">
    <property type="entry name" value="FecR_C"/>
    <property type="match status" value="1"/>
</dbReference>
<dbReference type="InterPro" id="IPR006860">
    <property type="entry name" value="FecR"/>
</dbReference>
<dbReference type="Pfam" id="PF04773">
    <property type="entry name" value="FecR"/>
    <property type="match status" value="1"/>
</dbReference>
<proteinExistence type="predicted"/>
<evidence type="ECO:0000259" key="2">
    <source>
        <dbReference type="Pfam" id="PF04773"/>
    </source>
</evidence>
<gene>
    <name evidence="4" type="ORF">ING2E5A_0238</name>
</gene>
<evidence type="ECO:0000313" key="4">
    <source>
        <dbReference type="EMBL" id="SCM55317.1"/>
    </source>
</evidence>
<feature type="domain" description="FecR protein" evidence="2">
    <location>
        <begin position="102"/>
        <end position="191"/>
    </location>
</feature>
<dbReference type="PIRSF" id="PIRSF018266">
    <property type="entry name" value="FecR"/>
    <property type="match status" value="1"/>
</dbReference>
<evidence type="ECO:0000313" key="5">
    <source>
        <dbReference type="Proteomes" id="UP000178485"/>
    </source>
</evidence>
<dbReference type="Gene3D" id="3.55.50.30">
    <property type="match status" value="1"/>
</dbReference>
<reference evidence="4 5" key="1">
    <citation type="submission" date="2016-08" db="EMBL/GenBank/DDBJ databases">
        <authorList>
            <person name="Seilhamer J.J."/>
        </authorList>
    </citation>
    <scope>NUCLEOTIDE SEQUENCE [LARGE SCALE GENOMIC DNA]</scope>
    <source>
        <strain evidence="4">ING2-E5A</strain>
    </source>
</reference>
<keyword evidence="1" id="KW-1133">Transmembrane helix</keyword>
<keyword evidence="1" id="KW-0812">Transmembrane</keyword>
<keyword evidence="1" id="KW-0472">Membrane</keyword>
<dbReference type="KEGG" id="pmuc:ING2E5A_0238"/>
<organism evidence="4 5">
    <name type="scientific">Petrimonas mucosa</name>
    <dbReference type="NCBI Taxonomy" id="1642646"/>
    <lineage>
        <taxon>Bacteria</taxon>
        <taxon>Pseudomonadati</taxon>
        <taxon>Bacteroidota</taxon>
        <taxon>Bacteroidia</taxon>
        <taxon>Bacteroidales</taxon>
        <taxon>Dysgonomonadaceae</taxon>
        <taxon>Petrimonas</taxon>
    </lineage>
</organism>
<dbReference type="RefSeq" id="WP_071135827.1">
    <property type="nucleotide sequence ID" value="NZ_DUQN01000036.1"/>
</dbReference>
<sequence length="308" mass="35169">MADSRKAIDNLFKKYLDNNCSRQEFDELLDLVDEGRNDDRLKELLEQEWNRGASRSFRQLSNRWLRVVAAVLLLLTVSLFIRKEGNETVRSLVHRAEYSRVSGITRVKLPDGSTVMLRGGSRLNLDSSFAVKSREVTLLGEAFFDVVADPEKPFIIHTGKVKTTVLGTAFTIKANPSDPVITVTVTRGKVKVEDERSLLATLEADRELVYHTTSNQVTEKEADNNRETEWKPGKLVYRNSTFEEIVQEISLIYEVQVLFEEERLKHRQITATLDLQDSLESILEMLCVAQGANFVKDGERYLIKSQEE</sequence>
<dbReference type="PANTHER" id="PTHR30273">
    <property type="entry name" value="PERIPLASMIC SIGNAL SENSOR AND SIGMA FACTOR ACTIVATOR FECR-RELATED"/>
    <property type="match status" value="1"/>
</dbReference>
<evidence type="ECO:0000256" key="1">
    <source>
        <dbReference type="SAM" id="Phobius"/>
    </source>
</evidence>
<dbReference type="Gene3D" id="2.60.120.1440">
    <property type="match status" value="1"/>
</dbReference>
<dbReference type="AlphaFoldDB" id="A0A1G4G3G9"/>
<dbReference type="InterPro" id="IPR032508">
    <property type="entry name" value="FecR_C"/>
</dbReference>
<dbReference type="Proteomes" id="UP000178485">
    <property type="component" value="Chromosome i"/>
</dbReference>
<feature type="transmembrane region" description="Helical" evidence="1">
    <location>
        <begin position="64"/>
        <end position="81"/>
    </location>
</feature>
<dbReference type="InterPro" id="IPR012373">
    <property type="entry name" value="Ferrdict_sens_TM"/>
</dbReference>
<keyword evidence="5" id="KW-1185">Reference proteome</keyword>
<feature type="domain" description="Protein FecR C-terminal" evidence="3">
    <location>
        <begin position="234"/>
        <end position="303"/>
    </location>
</feature>
<dbReference type="GO" id="GO:0016989">
    <property type="term" value="F:sigma factor antagonist activity"/>
    <property type="evidence" value="ECO:0007669"/>
    <property type="project" value="TreeGrafter"/>
</dbReference>
<accession>A0A1G4G3G9</accession>
<dbReference type="PANTHER" id="PTHR30273:SF2">
    <property type="entry name" value="PROTEIN FECR"/>
    <property type="match status" value="1"/>
</dbReference>
<protein>
    <submittedName>
        <fullName evidence="4">Anti-FecI sigma factor, FecR</fullName>
    </submittedName>
</protein>